<protein>
    <submittedName>
        <fullName evidence="1">Uncharacterized protein</fullName>
    </submittedName>
</protein>
<comment type="caution">
    <text evidence="1">The sequence shown here is derived from an EMBL/GenBank/DDBJ whole genome shotgun (WGS) entry which is preliminary data.</text>
</comment>
<organism evidence="1 2">
    <name type="scientific">Vermiconidia calcicola</name>
    <dbReference type="NCBI Taxonomy" id="1690605"/>
    <lineage>
        <taxon>Eukaryota</taxon>
        <taxon>Fungi</taxon>
        <taxon>Dikarya</taxon>
        <taxon>Ascomycota</taxon>
        <taxon>Pezizomycotina</taxon>
        <taxon>Dothideomycetes</taxon>
        <taxon>Dothideomycetidae</taxon>
        <taxon>Mycosphaerellales</taxon>
        <taxon>Extremaceae</taxon>
        <taxon>Vermiconidia</taxon>
    </lineage>
</organism>
<gene>
    <name evidence="1" type="ORF">LTR37_019668</name>
</gene>
<evidence type="ECO:0000313" key="1">
    <source>
        <dbReference type="EMBL" id="KAK3686607.1"/>
    </source>
</evidence>
<reference evidence="1" key="1">
    <citation type="submission" date="2023-07" db="EMBL/GenBank/DDBJ databases">
        <title>Black Yeasts Isolated from many extreme environments.</title>
        <authorList>
            <person name="Coleine C."/>
            <person name="Stajich J.E."/>
            <person name="Selbmann L."/>
        </authorList>
    </citation>
    <scope>NUCLEOTIDE SEQUENCE</scope>
    <source>
        <strain evidence="1">CCFEE 5714</strain>
    </source>
</reference>
<accession>A0ACC3MFD2</accession>
<dbReference type="EMBL" id="JAUTXU010000311">
    <property type="protein sequence ID" value="KAK3686607.1"/>
    <property type="molecule type" value="Genomic_DNA"/>
</dbReference>
<dbReference type="Proteomes" id="UP001281147">
    <property type="component" value="Unassembled WGS sequence"/>
</dbReference>
<name>A0ACC3MFD2_9PEZI</name>
<evidence type="ECO:0000313" key="2">
    <source>
        <dbReference type="Proteomes" id="UP001281147"/>
    </source>
</evidence>
<keyword evidence="2" id="KW-1185">Reference proteome</keyword>
<proteinExistence type="predicted"/>
<sequence>MATISPSIAISPKAQYSCQNSFVPGSDESFASLVLKGDGECVNSPYGFKSFIASAGSSTQMKIAAQQCRMRLFKGDDCAGDANTLDVSDVKDNTCTFHGGKSAKLECGHRALNHVALPPLAPLESLCANATVPRPSTGTFNFTATASGTKAPRATHHPSGPTISPSPGLASNEYDLHPSLAALVAVIAAALAML</sequence>